<keyword evidence="3" id="KW-1185">Reference proteome</keyword>
<dbReference type="EMBL" id="KV427662">
    <property type="protein sequence ID" value="KZT01593.1"/>
    <property type="molecule type" value="Genomic_DNA"/>
</dbReference>
<feature type="compositionally biased region" description="Polar residues" evidence="1">
    <location>
        <begin position="158"/>
        <end position="185"/>
    </location>
</feature>
<dbReference type="RefSeq" id="XP_040759333.1">
    <property type="nucleotide sequence ID" value="XM_040914722.1"/>
</dbReference>
<reference evidence="2 3" key="1">
    <citation type="journal article" date="2016" name="Mol. Biol. Evol.">
        <title>Comparative Genomics of Early-Diverging Mushroom-Forming Fungi Provides Insights into the Origins of Lignocellulose Decay Capabilities.</title>
        <authorList>
            <person name="Nagy L.G."/>
            <person name="Riley R."/>
            <person name="Tritt A."/>
            <person name="Adam C."/>
            <person name="Daum C."/>
            <person name="Floudas D."/>
            <person name="Sun H."/>
            <person name="Yadav J.S."/>
            <person name="Pangilinan J."/>
            <person name="Larsson K.H."/>
            <person name="Matsuura K."/>
            <person name="Barry K."/>
            <person name="Labutti K."/>
            <person name="Kuo R."/>
            <person name="Ohm R.A."/>
            <person name="Bhattacharya S.S."/>
            <person name="Shirouzu T."/>
            <person name="Yoshinaga Y."/>
            <person name="Martin F.M."/>
            <person name="Grigoriev I.V."/>
            <person name="Hibbett D.S."/>
        </authorList>
    </citation>
    <scope>NUCLEOTIDE SEQUENCE [LARGE SCALE GENOMIC DNA]</scope>
    <source>
        <strain evidence="2 3">93-53</strain>
    </source>
</reference>
<feature type="region of interest" description="Disordered" evidence="1">
    <location>
        <begin position="458"/>
        <end position="483"/>
    </location>
</feature>
<feature type="region of interest" description="Disordered" evidence="1">
    <location>
        <begin position="330"/>
        <end position="366"/>
    </location>
</feature>
<sequence length="483" mass="53035">MSARTPFFAAGGATPQQANQTNSSSSSVHDSFRPNGLLSSSMPHTSDASEDRTASQKLSDKVVRPEVDALSDMFGTNKPLNISNFAKKTSIQPNRLPSRTRKSIENTSTRTSSPKPFLSAQQAHRLTAPRPSSPFFAGSSGFVNMNSFRAPTLPAPSKLQSTTSAEEFGSNQAHIPNSETESTLYDGTDGQHVAEKQCQPTSENFMYSPPYGPALAQSRARTASHPSLEKIQESVEEEGLDDIGVRERLTADSEGSDSKHYTARLPQEGREEHYGQTLRRTVKRIQRPDEDEDETDYDNTTKRHKIDSASILSAPYSRMSSPVVLHVPQARMPPNAQPSLEYRPPSSAHSRGGEMQGAHQEQDGQGHALRSLLGQELDAYLRIHVEAYEEAKKKYSECSLDDWKAAAEEIAGKFAKMIDFVKDHMNSKLILYASLHSAVADHRAILSEREQTLKGARESLVRESGNVVGGHTSDGQKQGEREG</sequence>
<gene>
    <name evidence="2" type="ORF">LAESUDRAFT_815771</name>
</gene>
<dbReference type="AlphaFoldDB" id="A0A165BT01"/>
<dbReference type="OrthoDB" id="3261714at2759"/>
<feature type="region of interest" description="Disordered" evidence="1">
    <location>
        <begin position="1"/>
        <end position="132"/>
    </location>
</feature>
<name>A0A165BT01_9APHY</name>
<feature type="compositionally biased region" description="Polar residues" evidence="1">
    <location>
        <begin position="78"/>
        <end position="97"/>
    </location>
</feature>
<feature type="compositionally biased region" description="Basic and acidic residues" evidence="1">
    <location>
        <begin position="47"/>
        <end position="67"/>
    </location>
</feature>
<feature type="compositionally biased region" description="Basic and acidic residues" evidence="1">
    <location>
        <begin position="243"/>
        <end position="260"/>
    </location>
</feature>
<evidence type="ECO:0000313" key="3">
    <source>
        <dbReference type="Proteomes" id="UP000076871"/>
    </source>
</evidence>
<organism evidence="2 3">
    <name type="scientific">Laetiporus sulphureus 93-53</name>
    <dbReference type="NCBI Taxonomy" id="1314785"/>
    <lineage>
        <taxon>Eukaryota</taxon>
        <taxon>Fungi</taxon>
        <taxon>Dikarya</taxon>
        <taxon>Basidiomycota</taxon>
        <taxon>Agaricomycotina</taxon>
        <taxon>Agaricomycetes</taxon>
        <taxon>Polyporales</taxon>
        <taxon>Laetiporus</taxon>
    </lineage>
</organism>
<dbReference type="GeneID" id="63831749"/>
<accession>A0A165BT01</accession>
<evidence type="ECO:0000256" key="1">
    <source>
        <dbReference type="SAM" id="MobiDB-lite"/>
    </source>
</evidence>
<evidence type="ECO:0008006" key="4">
    <source>
        <dbReference type="Google" id="ProtNLM"/>
    </source>
</evidence>
<protein>
    <recommendedName>
        <fullName evidence="4">Extracellular mutant protein 11 C-terminal domain-containing protein</fullName>
    </recommendedName>
</protein>
<evidence type="ECO:0000313" key="2">
    <source>
        <dbReference type="EMBL" id="KZT01593.1"/>
    </source>
</evidence>
<feature type="region of interest" description="Disordered" evidence="1">
    <location>
        <begin position="153"/>
        <end position="306"/>
    </location>
</feature>
<proteinExistence type="predicted"/>
<feature type="compositionally biased region" description="Polar residues" evidence="1">
    <location>
        <begin position="105"/>
        <end position="124"/>
    </location>
</feature>
<feature type="compositionally biased region" description="Polar residues" evidence="1">
    <location>
        <begin position="37"/>
        <end position="46"/>
    </location>
</feature>
<dbReference type="InParanoid" id="A0A165BT01"/>
<dbReference type="Proteomes" id="UP000076871">
    <property type="component" value="Unassembled WGS sequence"/>
</dbReference>